<dbReference type="SUPFAM" id="SSF55729">
    <property type="entry name" value="Acyl-CoA N-acyltransferases (Nat)"/>
    <property type="match status" value="1"/>
</dbReference>
<feature type="domain" description="N-acetyltransferase" evidence="3">
    <location>
        <begin position="20"/>
        <end position="173"/>
    </location>
</feature>
<dbReference type="Pfam" id="PF00583">
    <property type="entry name" value="Acetyltransf_1"/>
    <property type="match status" value="1"/>
</dbReference>
<comment type="caution">
    <text evidence="4">The sequence shown here is derived from an EMBL/GenBank/DDBJ whole genome shotgun (WGS) entry which is preliminary data.</text>
</comment>
<organism evidence="4 5">
    <name type="scientific">Sediminivirga luteola</name>
    <dbReference type="NCBI Taxonomy" id="1774748"/>
    <lineage>
        <taxon>Bacteria</taxon>
        <taxon>Bacillati</taxon>
        <taxon>Actinomycetota</taxon>
        <taxon>Actinomycetes</taxon>
        <taxon>Micrococcales</taxon>
        <taxon>Brevibacteriaceae</taxon>
        <taxon>Sediminivirga</taxon>
    </lineage>
</organism>
<dbReference type="EMBL" id="BMFY01000006">
    <property type="protein sequence ID" value="GGA13689.1"/>
    <property type="molecule type" value="Genomic_DNA"/>
</dbReference>
<evidence type="ECO:0000256" key="2">
    <source>
        <dbReference type="ARBA" id="ARBA00023315"/>
    </source>
</evidence>
<reference evidence="4" key="2">
    <citation type="submission" date="2020-09" db="EMBL/GenBank/DDBJ databases">
        <authorList>
            <person name="Sun Q."/>
            <person name="Zhou Y."/>
        </authorList>
    </citation>
    <scope>NUCLEOTIDE SEQUENCE</scope>
    <source>
        <strain evidence="4">CGMCC 1.12785</strain>
    </source>
</reference>
<keyword evidence="2" id="KW-0012">Acyltransferase</keyword>
<dbReference type="PROSITE" id="PS51186">
    <property type="entry name" value="GNAT"/>
    <property type="match status" value="1"/>
</dbReference>
<dbReference type="Gene3D" id="3.40.630.30">
    <property type="match status" value="1"/>
</dbReference>
<evidence type="ECO:0000256" key="1">
    <source>
        <dbReference type="ARBA" id="ARBA00022679"/>
    </source>
</evidence>
<dbReference type="PANTHER" id="PTHR43877">
    <property type="entry name" value="AMINOALKYLPHOSPHONATE N-ACETYLTRANSFERASE-RELATED-RELATED"/>
    <property type="match status" value="1"/>
</dbReference>
<accession>A0A8J2TXS4</accession>
<name>A0A8J2TXS4_9MICO</name>
<keyword evidence="1" id="KW-0808">Transferase</keyword>
<protein>
    <recommendedName>
        <fullName evidence="3">N-acetyltransferase domain-containing protein</fullName>
    </recommendedName>
</protein>
<dbReference type="GO" id="GO:0016747">
    <property type="term" value="F:acyltransferase activity, transferring groups other than amino-acyl groups"/>
    <property type="evidence" value="ECO:0007669"/>
    <property type="project" value="InterPro"/>
</dbReference>
<dbReference type="InterPro" id="IPR000182">
    <property type="entry name" value="GNAT_dom"/>
</dbReference>
<proteinExistence type="predicted"/>
<evidence type="ECO:0000313" key="5">
    <source>
        <dbReference type="Proteomes" id="UP000616114"/>
    </source>
</evidence>
<dbReference type="CDD" id="cd04301">
    <property type="entry name" value="NAT_SF"/>
    <property type="match status" value="1"/>
</dbReference>
<dbReference type="AlphaFoldDB" id="A0A8J2TXS4"/>
<gene>
    <name evidence="4" type="ORF">GCM10011333_15760</name>
</gene>
<evidence type="ECO:0000259" key="3">
    <source>
        <dbReference type="PROSITE" id="PS51186"/>
    </source>
</evidence>
<keyword evidence="5" id="KW-1185">Reference proteome</keyword>
<dbReference type="InterPro" id="IPR050832">
    <property type="entry name" value="Bact_Acetyltransf"/>
</dbReference>
<dbReference type="RefSeq" id="WP_188550393.1">
    <property type="nucleotide sequence ID" value="NZ_BMFY01000006.1"/>
</dbReference>
<dbReference type="Proteomes" id="UP000616114">
    <property type="component" value="Unassembled WGS sequence"/>
</dbReference>
<sequence>MTRIVPLEDDTLDAAAVVQLTALLAELVRDDAALGWVDPPGVEEIEKLLKQLLAREPGDAHAVVAFVEEEVAGFGYWTRYPRPTHRPHADLEKLAVGTRFGGRGLGRALLRELIAGARTAGVEQLTLDFRGDNARAEKLYLSEGFREYGRLREFVAPADGRRLDKVLHVLDLREAGAPHA</sequence>
<dbReference type="InterPro" id="IPR016181">
    <property type="entry name" value="Acyl_CoA_acyltransferase"/>
</dbReference>
<reference evidence="4" key="1">
    <citation type="journal article" date="2014" name="Int. J. Syst. Evol. Microbiol.">
        <title>Complete genome sequence of Corynebacterium casei LMG S-19264T (=DSM 44701T), isolated from a smear-ripened cheese.</title>
        <authorList>
            <consortium name="US DOE Joint Genome Institute (JGI-PGF)"/>
            <person name="Walter F."/>
            <person name="Albersmeier A."/>
            <person name="Kalinowski J."/>
            <person name="Ruckert C."/>
        </authorList>
    </citation>
    <scope>NUCLEOTIDE SEQUENCE</scope>
    <source>
        <strain evidence="4">CGMCC 1.12785</strain>
    </source>
</reference>
<evidence type="ECO:0000313" key="4">
    <source>
        <dbReference type="EMBL" id="GGA13689.1"/>
    </source>
</evidence>